<dbReference type="Gene3D" id="1.10.10.2830">
    <property type="match status" value="1"/>
</dbReference>
<dbReference type="EMBL" id="LNYX01000034">
    <property type="protein sequence ID" value="KTD61230.1"/>
    <property type="molecule type" value="Genomic_DNA"/>
</dbReference>
<dbReference type="GO" id="GO:0007059">
    <property type="term" value="P:chromosome segregation"/>
    <property type="evidence" value="ECO:0007669"/>
    <property type="project" value="UniProtKB-KW"/>
</dbReference>
<name>A0A0W0YX69_LEGSP</name>
<evidence type="ECO:0000313" key="5">
    <source>
        <dbReference type="Proteomes" id="UP000054877"/>
    </source>
</evidence>
<dbReference type="PATRIC" id="fig|452.5.peg.3152"/>
<dbReference type="GO" id="GO:0003677">
    <property type="term" value="F:DNA binding"/>
    <property type="evidence" value="ECO:0007669"/>
    <property type="project" value="InterPro"/>
</dbReference>
<dbReference type="PANTHER" id="PTHR33375:SF1">
    <property type="entry name" value="CHROMOSOME-PARTITIONING PROTEIN PARB-RELATED"/>
    <property type="match status" value="1"/>
</dbReference>
<dbReference type="InterPro" id="IPR041468">
    <property type="entry name" value="HTH_ParB/Spo0J"/>
</dbReference>
<dbReference type="InterPro" id="IPR004437">
    <property type="entry name" value="ParB/RepB/Spo0J"/>
</dbReference>
<dbReference type="InterPro" id="IPR003115">
    <property type="entry name" value="ParB_N"/>
</dbReference>
<dbReference type="SUPFAM" id="SSF110849">
    <property type="entry name" value="ParB/Sulfiredoxin"/>
    <property type="match status" value="1"/>
</dbReference>
<dbReference type="Pfam" id="PF02195">
    <property type="entry name" value="ParB_N"/>
    <property type="match status" value="1"/>
</dbReference>
<dbReference type="GO" id="GO:0005694">
    <property type="term" value="C:chromosome"/>
    <property type="evidence" value="ECO:0007669"/>
    <property type="project" value="TreeGrafter"/>
</dbReference>
<accession>A0A0W0YX69</accession>
<dbReference type="Pfam" id="PF17762">
    <property type="entry name" value="HTH_ParB"/>
    <property type="match status" value="1"/>
</dbReference>
<evidence type="ECO:0000256" key="2">
    <source>
        <dbReference type="ARBA" id="ARBA00022829"/>
    </source>
</evidence>
<evidence type="ECO:0000259" key="3">
    <source>
        <dbReference type="SMART" id="SM00470"/>
    </source>
</evidence>
<dbReference type="RefSeq" id="WP_058484755.1">
    <property type="nucleotide sequence ID" value="NZ_CAAAII010000004.1"/>
</dbReference>
<dbReference type="Proteomes" id="UP000054877">
    <property type="component" value="Unassembled WGS sequence"/>
</dbReference>
<keyword evidence="5" id="KW-1185">Reference proteome</keyword>
<comment type="similarity">
    <text evidence="1">Belongs to the ParB family.</text>
</comment>
<dbReference type="InterPro" id="IPR037972">
    <property type="entry name" value="RepB_N"/>
</dbReference>
<protein>
    <submittedName>
        <fullName evidence="4">Partition protein ParB</fullName>
    </submittedName>
</protein>
<dbReference type="OrthoDB" id="7908920at2"/>
<evidence type="ECO:0000256" key="1">
    <source>
        <dbReference type="ARBA" id="ARBA00006295"/>
    </source>
</evidence>
<dbReference type="InterPro" id="IPR050336">
    <property type="entry name" value="Chromosome_partition/occlusion"/>
</dbReference>
<dbReference type="STRING" id="452.Lspi_2850"/>
<proteinExistence type="inferred from homology"/>
<sequence length="297" mass="33898">MQNFSLSDMLCERMQSVENELGFVERIIQLDCSEIDTWEFRDRKPFEIGNIDELALSIKHKGQCQPIVVVKTSDEFKPKSDAKAKYIVIAGFRRWSACKKHAIPIKAILRDLTFNQAVSVLVSENEKENVSDYSKGMFYNTLLQTEKINQEQLSEKLGISATTLSNFLAFSQVPEEIWTAVGDLSHVSAKSASIIRAIANKGTIYTQVLLEIADKIAKGYGEKRIKAAVEERLDKKLKRSLDTFNNHRFTHHGKQLMHLHRGQIKLSASLVQHERYEEVVAGIEKVLADFADFYFRK</sequence>
<organism evidence="4 5">
    <name type="scientific">Legionella spiritensis</name>
    <dbReference type="NCBI Taxonomy" id="452"/>
    <lineage>
        <taxon>Bacteria</taxon>
        <taxon>Pseudomonadati</taxon>
        <taxon>Pseudomonadota</taxon>
        <taxon>Gammaproteobacteria</taxon>
        <taxon>Legionellales</taxon>
        <taxon>Legionellaceae</taxon>
        <taxon>Legionella</taxon>
    </lineage>
</organism>
<dbReference type="SUPFAM" id="SSF109709">
    <property type="entry name" value="KorB DNA-binding domain-like"/>
    <property type="match status" value="1"/>
</dbReference>
<dbReference type="InterPro" id="IPR036086">
    <property type="entry name" value="ParB/Sulfiredoxin_sf"/>
</dbReference>
<evidence type="ECO:0000313" key="4">
    <source>
        <dbReference type="EMBL" id="KTD61230.1"/>
    </source>
</evidence>
<keyword evidence="2" id="KW-0159">Chromosome partition</keyword>
<reference evidence="4 5" key="1">
    <citation type="submission" date="2015-11" db="EMBL/GenBank/DDBJ databases">
        <title>Genomic analysis of 38 Legionella species identifies large and diverse effector repertoires.</title>
        <authorList>
            <person name="Burstein D."/>
            <person name="Amaro F."/>
            <person name="Zusman T."/>
            <person name="Lifshitz Z."/>
            <person name="Cohen O."/>
            <person name="Gilbert J.A."/>
            <person name="Pupko T."/>
            <person name="Shuman H.A."/>
            <person name="Segal G."/>
        </authorList>
    </citation>
    <scope>NUCLEOTIDE SEQUENCE [LARGE SCALE GENOMIC DNA]</scope>
    <source>
        <strain evidence="4 5">Mt.St.Helens-9</strain>
    </source>
</reference>
<dbReference type="AlphaFoldDB" id="A0A0W0YX69"/>
<dbReference type="Gene3D" id="3.90.1530.30">
    <property type="match status" value="1"/>
</dbReference>
<dbReference type="PANTHER" id="PTHR33375">
    <property type="entry name" value="CHROMOSOME-PARTITIONING PROTEIN PARB-RELATED"/>
    <property type="match status" value="1"/>
</dbReference>
<dbReference type="CDD" id="cd16405">
    <property type="entry name" value="RepB_like_N"/>
    <property type="match status" value="1"/>
</dbReference>
<feature type="domain" description="ParB-like N-terminal" evidence="3">
    <location>
        <begin position="28"/>
        <end position="126"/>
    </location>
</feature>
<dbReference type="SMART" id="SM00470">
    <property type="entry name" value="ParB"/>
    <property type="match status" value="1"/>
</dbReference>
<comment type="caution">
    <text evidence="4">The sequence shown here is derived from an EMBL/GenBank/DDBJ whole genome shotgun (WGS) entry which is preliminary data.</text>
</comment>
<gene>
    <name evidence="4" type="primary">parB_3</name>
    <name evidence="4" type="ORF">Lspi_2850</name>
</gene>
<dbReference type="NCBIfam" id="TIGR00180">
    <property type="entry name" value="parB_part"/>
    <property type="match status" value="1"/>
</dbReference>